<evidence type="ECO:0000313" key="3">
    <source>
        <dbReference type="Proteomes" id="UP000236291"/>
    </source>
</evidence>
<gene>
    <name evidence="2" type="ORF">L195_g044391</name>
</gene>
<dbReference type="EMBL" id="ASHM01056133">
    <property type="protein sequence ID" value="PNX88288.1"/>
    <property type="molecule type" value="Genomic_DNA"/>
</dbReference>
<sequence length="46" mass="4895">ADIAAENMAVEDPNRSEHRLCEPNVGPPPRFVVAKCDQKCAGSKSG</sequence>
<feature type="compositionally biased region" description="Basic and acidic residues" evidence="1">
    <location>
        <begin position="12"/>
        <end position="21"/>
    </location>
</feature>
<feature type="non-terminal residue" evidence="2">
    <location>
        <position position="1"/>
    </location>
</feature>
<proteinExistence type="predicted"/>
<dbReference type="AlphaFoldDB" id="A0A2K3MBY0"/>
<evidence type="ECO:0000256" key="1">
    <source>
        <dbReference type="SAM" id="MobiDB-lite"/>
    </source>
</evidence>
<organism evidence="2 3">
    <name type="scientific">Trifolium pratense</name>
    <name type="common">Red clover</name>
    <dbReference type="NCBI Taxonomy" id="57577"/>
    <lineage>
        <taxon>Eukaryota</taxon>
        <taxon>Viridiplantae</taxon>
        <taxon>Streptophyta</taxon>
        <taxon>Embryophyta</taxon>
        <taxon>Tracheophyta</taxon>
        <taxon>Spermatophyta</taxon>
        <taxon>Magnoliopsida</taxon>
        <taxon>eudicotyledons</taxon>
        <taxon>Gunneridae</taxon>
        <taxon>Pentapetalae</taxon>
        <taxon>rosids</taxon>
        <taxon>fabids</taxon>
        <taxon>Fabales</taxon>
        <taxon>Fabaceae</taxon>
        <taxon>Papilionoideae</taxon>
        <taxon>50 kb inversion clade</taxon>
        <taxon>NPAAA clade</taxon>
        <taxon>Hologalegina</taxon>
        <taxon>IRL clade</taxon>
        <taxon>Trifolieae</taxon>
        <taxon>Trifolium</taxon>
    </lineage>
</organism>
<comment type="caution">
    <text evidence="2">The sequence shown here is derived from an EMBL/GenBank/DDBJ whole genome shotgun (WGS) entry which is preliminary data.</text>
</comment>
<name>A0A2K3MBY0_TRIPR</name>
<accession>A0A2K3MBY0</accession>
<reference evidence="2 3" key="2">
    <citation type="journal article" date="2017" name="Front. Plant Sci.">
        <title>Gene Classification and Mining of Molecular Markers Useful in Red Clover (Trifolium pratense) Breeding.</title>
        <authorList>
            <person name="Istvanek J."/>
            <person name="Dluhosova J."/>
            <person name="Dluhos P."/>
            <person name="Patkova L."/>
            <person name="Nedelnik J."/>
            <person name="Repkova J."/>
        </authorList>
    </citation>
    <scope>NUCLEOTIDE SEQUENCE [LARGE SCALE GENOMIC DNA]</scope>
    <source>
        <strain evidence="3">cv. Tatra</strain>
        <tissue evidence="2">Young leaves</tissue>
    </source>
</reference>
<protein>
    <submittedName>
        <fullName evidence="2">Uncharacterized protein</fullName>
    </submittedName>
</protein>
<reference evidence="2 3" key="1">
    <citation type="journal article" date="2014" name="Am. J. Bot.">
        <title>Genome assembly and annotation for red clover (Trifolium pratense; Fabaceae).</title>
        <authorList>
            <person name="Istvanek J."/>
            <person name="Jaros M."/>
            <person name="Krenek A."/>
            <person name="Repkova J."/>
        </authorList>
    </citation>
    <scope>NUCLEOTIDE SEQUENCE [LARGE SCALE GENOMIC DNA]</scope>
    <source>
        <strain evidence="3">cv. Tatra</strain>
        <tissue evidence="2">Young leaves</tissue>
    </source>
</reference>
<evidence type="ECO:0000313" key="2">
    <source>
        <dbReference type="EMBL" id="PNX88288.1"/>
    </source>
</evidence>
<dbReference type="Proteomes" id="UP000236291">
    <property type="component" value="Unassembled WGS sequence"/>
</dbReference>
<feature type="region of interest" description="Disordered" evidence="1">
    <location>
        <begin position="1"/>
        <end position="23"/>
    </location>
</feature>